<dbReference type="EMBL" id="DF952378">
    <property type="protein sequence ID" value="GAN44654.1"/>
    <property type="molecule type" value="Genomic_DNA"/>
</dbReference>
<feature type="compositionally biased region" description="Basic and acidic residues" evidence="1">
    <location>
        <begin position="7"/>
        <end position="38"/>
    </location>
</feature>
<proteinExistence type="predicted"/>
<organism evidence="3">
    <name type="scientific">Mizugakiibacter sediminis</name>
    <dbReference type="NCBI Taxonomy" id="1475481"/>
    <lineage>
        <taxon>Bacteria</taxon>
        <taxon>Pseudomonadati</taxon>
        <taxon>Pseudomonadota</taxon>
        <taxon>Gammaproteobacteria</taxon>
        <taxon>Lysobacterales</taxon>
        <taxon>Rhodanobacteraceae</taxon>
        <taxon>Mizugakiibacter</taxon>
    </lineage>
</organism>
<evidence type="ECO:0000313" key="2">
    <source>
        <dbReference type="EMBL" id="GAN44654.1"/>
    </source>
</evidence>
<gene>
    <name evidence="2" type="ORF">MBSD_1189</name>
    <name evidence="3" type="ORF">MBSD_n1598</name>
</gene>
<dbReference type="RefSeq" id="WP_062536834.1">
    <property type="nucleotide sequence ID" value="NZ_DF970196.1"/>
</dbReference>
<reference evidence="3" key="2">
    <citation type="submission" date="2015-08" db="EMBL/GenBank/DDBJ databases">
        <title>Complete DNA Sequence of Pseudomonas syringae pv. actinidiae, the Causal Agent of Kiwifruit Canker Disease.</title>
        <authorList>
            <person name="Rikkerink E.H.A."/>
            <person name="Fineran P.C."/>
        </authorList>
    </citation>
    <scope>NUCLEOTIDE SEQUENCE</scope>
    <source>
        <strain evidence="3">SkMP5</strain>
    </source>
</reference>
<dbReference type="EMBL" id="DF970196">
    <property type="protein sequence ID" value="GAP66294.1"/>
    <property type="molecule type" value="Genomic_DNA"/>
</dbReference>
<name>A0A0K8QN41_9GAMM</name>
<accession>A0A0K8QN41</accession>
<evidence type="ECO:0000256" key="1">
    <source>
        <dbReference type="SAM" id="MobiDB-lite"/>
    </source>
</evidence>
<dbReference type="Proteomes" id="UP000253740">
    <property type="component" value="Unassembled WGS sequence"/>
</dbReference>
<dbReference type="STRING" id="1475481.GCA_000953855_01629"/>
<protein>
    <submittedName>
        <fullName evidence="3">Alpha-galactosidase</fullName>
    </submittedName>
</protein>
<sequence length="80" mass="9386">MSIVIDPARDDRLGWREPRERRQEWNDKAGSVYDEHPHTRPLWPWERDPDDEPPPCVGERFRDTLSDIHHAAADAASTKE</sequence>
<reference evidence="2" key="1">
    <citation type="submission" date="2015-03" db="EMBL/GenBank/DDBJ databases">
        <title>Draft genome sequence of Mizugakiibacter sediminis skMP5.</title>
        <authorList>
            <person name="Watanabe T."/>
            <person name="Kojima H."/>
            <person name="Fukui M."/>
        </authorList>
    </citation>
    <scope>NUCLEOTIDE SEQUENCE</scope>
    <source>
        <strain evidence="2">SkMP5</strain>
    </source>
</reference>
<feature type="region of interest" description="Disordered" evidence="1">
    <location>
        <begin position="1"/>
        <end position="60"/>
    </location>
</feature>
<dbReference type="AlphaFoldDB" id="A0A0K8QN41"/>
<keyword evidence="4" id="KW-1185">Reference proteome</keyword>
<evidence type="ECO:0000313" key="3">
    <source>
        <dbReference type="EMBL" id="GAP66294.1"/>
    </source>
</evidence>
<dbReference type="HOGENOM" id="CLU_2585797_0_0_6"/>
<evidence type="ECO:0000313" key="4">
    <source>
        <dbReference type="Proteomes" id="UP000253740"/>
    </source>
</evidence>